<evidence type="ECO:0000256" key="1">
    <source>
        <dbReference type="SAM" id="MobiDB-lite"/>
    </source>
</evidence>
<gene>
    <name evidence="2" type="ORF">NDU88_006485</name>
</gene>
<sequence length="133" mass="14335">MRQLVAGLLTQTDSARRRDRLLLQRLDRMSSSIVRLAVNTTGLSRRTVSLQVDMGHFAGDVARGLGRLCHAIDLMEARQVARGTGDTPQDSKEGSTVSSVSAGDTRVLRSGSTMQSTADPPSTSQAGRARRRV</sequence>
<comment type="caution">
    <text evidence="2">The sequence shown here is derived from an EMBL/GenBank/DDBJ whole genome shotgun (WGS) entry which is preliminary data.</text>
</comment>
<dbReference type="EMBL" id="JANPWB010000002">
    <property type="protein sequence ID" value="KAJ1211124.1"/>
    <property type="molecule type" value="Genomic_DNA"/>
</dbReference>
<evidence type="ECO:0000313" key="3">
    <source>
        <dbReference type="Proteomes" id="UP001066276"/>
    </source>
</evidence>
<dbReference type="Proteomes" id="UP001066276">
    <property type="component" value="Chromosome 1_2"/>
</dbReference>
<dbReference type="AlphaFoldDB" id="A0AAV7WDP3"/>
<accession>A0AAV7WDP3</accession>
<proteinExistence type="predicted"/>
<keyword evidence="3" id="KW-1185">Reference proteome</keyword>
<feature type="compositionally biased region" description="Polar residues" evidence="1">
    <location>
        <begin position="110"/>
        <end position="126"/>
    </location>
</feature>
<organism evidence="2 3">
    <name type="scientific">Pleurodeles waltl</name>
    <name type="common">Iberian ribbed newt</name>
    <dbReference type="NCBI Taxonomy" id="8319"/>
    <lineage>
        <taxon>Eukaryota</taxon>
        <taxon>Metazoa</taxon>
        <taxon>Chordata</taxon>
        <taxon>Craniata</taxon>
        <taxon>Vertebrata</taxon>
        <taxon>Euteleostomi</taxon>
        <taxon>Amphibia</taxon>
        <taxon>Batrachia</taxon>
        <taxon>Caudata</taxon>
        <taxon>Salamandroidea</taxon>
        <taxon>Salamandridae</taxon>
        <taxon>Pleurodelinae</taxon>
        <taxon>Pleurodeles</taxon>
    </lineage>
</organism>
<protein>
    <submittedName>
        <fullName evidence="2">Uncharacterized protein</fullName>
    </submittedName>
</protein>
<reference evidence="2" key="1">
    <citation type="journal article" date="2022" name="bioRxiv">
        <title>Sequencing and chromosome-scale assembly of the giantPleurodeles waltlgenome.</title>
        <authorList>
            <person name="Brown T."/>
            <person name="Elewa A."/>
            <person name="Iarovenko S."/>
            <person name="Subramanian E."/>
            <person name="Araus A.J."/>
            <person name="Petzold A."/>
            <person name="Susuki M."/>
            <person name="Suzuki K.-i.T."/>
            <person name="Hayashi T."/>
            <person name="Toyoda A."/>
            <person name="Oliveira C."/>
            <person name="Osipova E."/>
            <person name="Leigh N.D."/>
            <person name="Simon A."/>
            <person name="Yun M.H."/>
        </authorList>
    </citation>
    <scope>NUCLEOTIDE SEQUENCE</scope>
    <source>
        <strain evidence="2">20211129_DDA</strain>
        <tissue evidence="2">Liver</tissue>
    </source>
</reference>
<evidence type="ECO:0000313" key="2">
    <source>
        <dbReference type="EMBL" id="KAJ1211124.1"/>
    </source>
</evidence>
<name>A0AAV7WDP3_PLEWA</name>
<feature type="region of interest" description="Disordered" evidence="1">
    <location>
        <begin position="80"/>
        <end position="133"/>
    </location>
</feature>